<protein>
    <submittedName>
        <fullName evidence="2">Uncharacterized protein</fullName>
    </submittedName>
</protein>
<dbReference type="AlphaFoldDB" id="W3A889"/>
<sequence length="121" mass="13601">MSEPCGETHLALFILLFNRSTSTLSQQDIPSMNRQQLLEKDQQENKGGLGCPSHGVWQEFDVIVPRWSMTKKQHRASTALKKFATHSQNKISDLTFVGALERPTASALGIPLHLENEHARH</sequence>
<gene>
    <name evidence="2" type="ORF">F442_00628</name>
</gene>
<organism evidence="2 3">
    <name type="scientific">Phytophthora nicotianae P10297</name>
    <dbReference type="NCBI Taxonomy" id="1317064"/>
    <lineage>
        <taxon>Eukaryota</taxon>
        <taxon>Sar</taxon>
        <taxon>Stramenopiles</taxon>
        <taxon>Oomycota</taxon>
        <taxon>Peronosporomycetes</taxon>
        <taxon>Peronosporales</taxon>
        <taxon>Peronosporaceae</taxon>
        <taxon>Phytophthora</taxon>
    </lineage>
</organism>
<evidence type="ECO:0000256" key="1">
    <source>
        <dbReference type="SAM" id="SignalP"/>
    </source>
</evidence>
<name>W3A889_PHYNI</name>
<feature type="chain" id="PRO_5004832491" evidence="1">
    <location>
        <begin position="26"/>
        <end position="121"/>
    </location>
</feature>
<evidence type="ECO:0000313" key="3">
    <source>
        <dbReference type="Proteomes" id="UP000018948"/>
    </source>
</evidence>
<dbReference type="Proteomes" id="UP000018948">
    <property type="component" value="Unassembled WGS sequence"/>
</dbReference>
<dbReference type="EMBL" id="ANIY01000128">
    <property type="protein sequence ID" value="ETP54724.1"/>
    <property type="molecule type" value="Genomic_DNA"/>
</dbReference>
<keyword evidence="1" id="KW-0732">Signal</keyword>
<accession>W3A889</accession>
<proteinExistence type="predicted"/>
<comment type="caution">
    <text evidence="2">The sequence shown here is derived from an EMBL/GenBank/DDBJ whole genome shotgun (WGS) entry which is preliminary data.</text>
</comment>
<reference evidence="2 3" key="1">
    <citation type="submission" date="2013-11" db="EMBL/GenBank/DDBJ databases">
        <title>The Genome Sequence of Phytophthora parasitica P10297.</title>
        <authorList>
            <consortium name="The Broad Institute Genomics Platform"/>
            <person name="Russ C."/>
            <person name="Tyler B."/>
            <person name="Panabieres F."/>
            <person name="Shan W."/>
            <person name="Tripathy S."/>
            <person name="Grunwald N."/>
            <person name="Machado M."/>
            <person name="Johnson C.S."/>
            <person name="Walker B."/>
            <person name="Young S.K."/>
            <person name="Zeng Q."/>
            <person name="Gargeya S."/>
            <person name="Fitzgerald M."/>
            <person name="Haas B."/>
            <person name="Abouelleil A."/>
            <person name="Allen A.W."/>
            <person name="Alvarado L."/>
            <person name="Arachchi H.M."/>
            <person name="Berlin A.M."/>
            <person name="Chapman S.B."/>
            <person name="Gainer-Dewar J."/>
            <person name="Goldberg J."/>
            <person name="Griggs A."/>
            <person name="Gujja S."/>
            <person name="Hansen M."/>
            <person name="Howarth C."/>
            <person name="Imamovic A."/>
            <person name="Ireland A."/>
            <person name="Larimer J."/>
            <person name="McCowan C."/>
            <person name="Murphy C."/>
            <person name="Pearson M."/>
            <person name="Poon T.W."/>
            <person name="Priest M."/>
            <person name="Roberts A."/>
            <person name="Saif S."/>
            <person name="Shea T."/>
            <person name="Sisk P."/>
            <person name="Sykes S."/>
            <person name="Wortman J."/>
            <person name="Nusbaum C."/>
            <person name="Birren B."/>
        </authorList>
    </citation>
    <scope>NUCLEOTIDE SEQUENCE [LARGE SCALE GENOMIC DNA]</scope>
    <source>
        <strain evidence="2 3">P10297</strain>
    </source>
</reference>
<evidence type="ECO:0000313" key="2">
    <source>
        <dbReference type="EMBL" id="ETP54724.1"/>
    </source>
</evidence>
<feature type="signal peptide" evidence="1">
    <location>
        <begin position="1"/>
        <end position="25"/>
    </location>
</feature>